<evidence type="ECO:0000313" key="16">
    <source>
        <dbReference type="Proteomes" id="UP000521199"/>
    </source>
</evidence>
<evidence type="ECO:0000256" key="8">
    <source>
        <dbReference type="ARBA" id="ARBA00066694"/>
    </source>
</evidence>
<evidence type="ECO:0000256" key="9">
    <source>
        <dbReference type="ARBA" id="ARBA00069043"/>
    </source>
</evidence>
<dbReference type="InterPro" id="IPR009075">
    <property type="entry name" value="AcylCo_DH/oxidase_C"/>
</dbReference>
<accession>A0A7W8D3M3</accession>
<reference evidence="15 16" key="1">
    <citation type="submission" date="2020-08" db="EMBL/GenBank/DDBJ databases">
        <title>Genomic Encyclopedia of Type Strains, Phase IV (KMG-IV): sequencing the most valuable type-strain genomes for metagenomic binning, comparative biology and taxonomic classification.</title>
        <authorList>
            <person name="Goeker M."/>
        </authorList>
    </citation>
    <scope>NUCLEOTIDE SEQUENCE [LARGE SCALE GENOMIC DNA]</scope>
    <source>
        <strain evidence="15 16">DSM 24163</strain>
    </source>
</reference>
<dbReference type="Pfam" id="PF00441">
    <property type="entry name" value="Acyl-CoA_dh_1"/>
    <property type="match status" value="1"/>
</dbReference>
<dbReference type="Proteomes" id="UP000521199">
    <property type="component" value="Unassembled WGS sequence"/>
</dbReference>
<dbReference type="InterPro" id="IPR009100">
    <property type="entry name" value="AcylCoA_DH/oxidase_NM_dom_sf"/>
</dbReference>
<dbReference type="InterPro" id="IPR052166">
    <property type="entry name" value="Diverse_Acyl-CoA_DH"/>
</dbReference>
<name>A0A7W8D3M3_9GAMM</name>
<comment type="catalytic activity">
    <reaction evidence="6">
        <text>3-(methylsulfanyl)propanoyl-CoA + oxidized [electron-transfer flavoprotein] + H(+) = 3-(methylsulfanyl)acryloyl-CoA + reduced [electron-transfer flavoprotein]</text>
        <dbReference type="Rhea" id="RHEA:52612"/>
        <dbReference type="Rhea" id="RHEA-COMP:10685"/>
        <dbReference type="Rhea" id="RHEA-COMP:10686"/>
        <dbReference type="ChEBI" id="CHEBI:15378"/>
        <dbReference type="ChEBI" id="CHEBI:57692"/>
        <dbReference type="ChEBI" id="CHEBI:58307"/>
        <dbReference type="ChEBI" id="CHEBI:82815"/>
        <dbReference type="ChEBI" id="CHEBI:84994"/>
        <dbReference type="EC" id="1.3.99.41"/>
    </reaction>
    <physiologicalReaction direction="left-to-right" evidence="6">
        <dbReference type="Rhea" id="RHEA:52613"/>
    </physiologicalReaction>
</comment>
<dbReference type="InterPro" id="IPR036250">
    <property type="entry name" value="AcylCo_DH-like_C"/>
</dbReference>
<dbReference type="SUPFAM" id="SSF56645">
    <property type="entry name" value="Acyl-CoA dehydrogenase NM domain-like"/>
    <property type="match status" value="1"/>
</dbReference>
<dbReference type="Pfam" id="PF02771">
    <property type="entry name" value="Acyl-CoA_dh_N"/>
    <property type="match status" value="1"/>
</dbReference>
<dbReference type="InterPro" id="IPR006091">
    <property type="entry name" value="Acyl-CoA_Oxase/DH_mid-dom"/>
</dbReference>
<evidence type="ECO:0000256" key="2">
    <source>
        <dbReference type="ARBA" id="ARBA00009347"/>
    </source>
</evidence>
<comment type="cofactor">
    <cofactor evidence="1 10">
        <name>FAD</name>
        <dbReference type="ChEBI" id="CHEBI:57692"/>
    </cofactor>
</comment>
<sequence>MNNYTAPLRDIRFALHDVLGAEALFASLPGGDVANRELIDAVLEEGAKFTEQVLAPLNQSGDREGCTFDKDSGEVRTPAGFKAAFAHYVDGGWAGLTAPEAYGGQHLPETLGAALKEMIDAANLGWGNYPLLSHGATEALKHHGEEWQREVFLRPIVEGRWTGTMCLTEPHCGSDLGLLKTRAVPRDDGTHAIEGTKIFITAGEHDLTDNIVHLVLARLPDAPPGTKGISLFIVPKFKVARDGAVGERNAVRCGSIEHKMGIHGSSTCVMHFDGAAGYLIGQPNRGLAAMFTMMNTARLAVGIQGLGLIDRALQNAVAYARDRLQGRSLGGAKQPDKPADPLIVHADIRRMLLTCKAFAEGGRALALHAASLVDVIERSTDAERKKHADELLSFLTPIVKACLTEWSIEATYHALQCFGGHGYIAEWGMEQLARDARITTIYEGTTGIQALDLLGRKTIQTQGVGLKHFLGMIVEFCTQETMNAELAEFVAPLAKAAQDWQQLTLEIGRRTMGDAEEVGAAAVDYLFYSGYVTLAFWWAKSVAAADRSNASAAFRQAKRDTARFYFQRILPRTLSHAAAIRSGPATLLAIDEEAFVGG</sequence>
<dbReference type="GO" id="GO:0016627">
    <property type="term" value="F:oxidoreductase activity, acting on the CH-CH group of donors"/>
    <property type="evidence" value="ECO:0007669"/>
    <property type="project" value="InterPro"/>
</dbReference>
<dbReference type="Gene3D" id="2.40.110.10">
    <property type="entry name" value="Butyryl-CoA Dehydrogenase, subunit A, domain 2"/>
    <property type="match status" value="1"/>
</dbReference>
<proteinExistence type="inferred from homology"/>
<evidence type="ECO:0000256" key="4">
    <source>
        <dbReference type="ARBA" id="ARBA00022827"/>
    </source>
</evidence>
<keyword evidence="3 10" id="KW-0285">Flavoprotein</keyword>
<feature type="domain" description="Acyl-CoA oxidase/dehydrogenase middle" evidence="12">
    <location>
        <begin position="165"/>
        <end position="274"/>
    </location>
</feature>
<evidence type="ECO:0000256" key="5">
    <source>
        <dbReference type="ARBA" id="ARBA00023002"/>
    </source>
</evidence>
<dbReference type="InterPro" id="IPR037069">
    <property type="entry name" value="AcylCoA_DH/ox_N_sf"/>
</dbReference>
<comment type="similarity">
    <text evidence="2 10">Belongs to the acyl-CoA dehydrogenase family.</text>
</comment>
<evidence type="ECO:0000259" key="11">
    <source>
        <dbReference type="Pfam" id="PF00441"/>
    </source>
</evidence>
<dbReference type="GO" id="GO:0050660">
    <property type="term" value="F:flavin adenine dinucleotide binding"/>
    <property type="evidence" value="ECO:0007669"/>
    <property type="project" value="InterPro"/>
</dbReference>
<dbReference type="EC" id="1.3.99.41" evidence="8"/>
<comment type="caution">
    <text evidence="15">The sequence shown here is derived from an EMBL/GenBank/DDBJ whole genome shotgun (WGS) entry which is preliminary data.</text>
</comment>
<dbReference type="SUPFAM" id="SSF47203">
    <property type="entry name" value="Acyl-CoA dehydrogenase C-terminal domain-like"/>
    <property type="match status" value="1"/>
</dbReference>
<feature type="domain" description="Acetyl-CoA dehydrogenase-like C-terminal" evidence="14">
    <location>
        <begin position="469"/>
        <end position="591"/>
    </location>
</feature>
<evidence type="ECO:0000256" key="3">
    <source>
        <dbReference type="ARBA" id="ARBA00022630"/>
    </source>
</evidence>
<dbReference type="InterPro" id="IPR046373">
    <property type="entry name" value="Acyl-CoA_Oxase/DH_mid-dom_sf"/>
</dbReference>
<evidence type="ECO:0000256" key="6">
    <source>
        <dbReference type="ARBA" id="ARBA00051388"/>
    </source>
</evidence>
<evidence type="ECO:0000259" key="14">
    <source>
        <dbReference type="Pfam" id="PF12806"/>
    </source>
</evidence>
<dbReference type="RefSeq" id="WP_183959818.1">
    <property type="nucleotide sequence ID" value="NZ_JACHHP010000001.1"/>
</dbReference>
<protein>
    <recommendedName>
        <fullName evidence="9">3-methylmercaptopropionyl-CoA dehydrogenase</fullName>
        <ecNumber evidence="8">1.3.99.41</ecNumber>
    </recommendedName>
</protein>
<evidence type="ECO:0000256" key="10">
    <source>
        <dbReference type="RuleBase" id="RU362125"/>
    </source>
</evidence>
<dbReference type="Pfam" id="PF02770">
    <property type="entry name" value="Acyl-CoA_dh_M"/>
    <property type="match status" value="1"/>
</dbReference>
<evidence type="ECO:0000313" key="15">
    <source>
        <dbReference type="EMBL" id="MBB5207304.1"/>
    </source>
</evidence>
<comment type="function">
    <text evidence="7">Involved in the assimilation of dimethylsulphoniopropionate (DMSP), an important compound in the fixation of carbon in marine phytoplankton, by mediating the conversion of 3-(methylthio)propanoyl-CoA (MMPA-CoA) to 3-(methylthio)acryloyl-CoA (MTA-CoA).</text>
</comment>
<keyword evidence="16" id="KW-1185">Reference proteome</keyword>
<dbReference type="InterPro" id="IPR025878">
    <property type="entry name" value="Acyl-CoA_dh-like_C_dom"/>
</dbReference>
<dbReference type="EMBL" id="JACHHP010000001">
    <property type="protein sequence ID" value="MBB5207304.1"/>
    <property type="molecule type" value="Genomic_DNA"/>
</dbReference>
<dbReference type="PANTHER" id="PTHR42803:SF1">
    <property type="entry name" value="BROAD-SPECIFICITY LINEAR ACYL-COA DEHYDROGENASE FADE5"/>
    <property type="match status" value="1"/>
</dbReference>
<dbReference type="FunFam" id="2.40.110.10:FF:000031">
    <property type="entry name" value="Acyl-CoA dehydrogenase, putative"/>
    <property type="match status" value="1"/>
</dbReference>
<dbReference type="AlphaFoldDB" id="A0A7W8D3M3"/>
<feature type="domain" description="Acyl-CoA dehydrogenase/oxidase C-terminal" evidence="11">
    <location>
        <begin position="284"/>
        <end position="452"/>
    </location>
</feature>
<feature type="domain" description="Acyl-CoA dehydrogenase/oxidase N-terminal" evidence="13">
    <location>
        <begin position="42"/>
        <end position="159"/>
    </location>
</feature>
<evidence type="ECO:0000259" key="12">
    <source>
        <dbReference type="Pfam" id="PF02770"/>
    </source>
</evidence>
<keyword evidence="5 10" id="KW-0560">Oxidoreductase</keyword>
<dbReference type="Gene3D" id="1.20.140.10">
    <property type="entry name" value="Butyryl-CoA Dehydrogenase, subunit A, domain 3"/>
    <property type="match status" value="1"/>
</dbReference>
<evidence type="ECO:0000256" key="7">
    <source>
        <dbReference type="ARBA" id="ARBA00058683"/>
    </source>
</evidence>
<dbReference type="Pfam" id="PF12806">
    <property type="entry name" value="Acyl-CoA_dh_C"/>
    <property type="match status" value="1"/>
</dbReference>
<organism evidence="15 16">
    <name type="scientific">Chiayiivirga flava</name>
    <dbReference type="NCBI Taxonomy" id="659595"/>
    <lineage>
        <taxon>Bacteria</taxon>
        <taxon>Pseudomonadati</taxon>
        <taxon>Pseudomonadota</taxon>
        <taxon>Gammaproteobacteria</taxon>
        <taxon>Lysobacterales</taxon>
        <taxon>Lysobacteraceae</taxon>
        <taxon>Chiayiivirga</taxon>
    </lineage>
</organism>
<keyword evidence="4 10" id="KW-0274">FAD</keyword>
<dbReference type="PANTHER" id="PTHR42803">
    <property type="entry name" value="ACYL-COA DEHYDROGENASE"/>
    <property type="match status" value="1"/>
</dbReference>
<gene>
    <name evidence="15" type="ORF">HNQ52_000820</name>
</gene>
<dbReference type="InterPro" id="IPR013786">
    <property type="entry name" value="AcylCoA_DH/ox_N"/>
</dbReference>
<evidence type="ECO:0000256" key="1">
    <source>
        <dbReference type="ARBA" id="ARBA00001974"/>
    </source>
</evidence>
<dbReference type="Gene3D" id="1.10.540.10">
    <property type="entry name" value="Acyl-CoA dehydrogenase/oxidase, N-terminal domain"/>
    <property type="match status" value="1"/>
</dbReference>
<evidence type="ECO:0000259" key="13">
    <source>
        <dbReference type="Pfam" id="PF02771"/>
    </source>
</evidence>